<dbReference type="RefSeq" id="WP_286977185.1">
    <property type="nucleotide sequence ID" value="NZ_PEXG01000225.1"/>
</dbReference>
<gene>
    <name evidence="1" type="ORF">COY37_08365</name>
</gene>
<dbReference type="EMBL" id="PFNG01000201">
    <property type="protein sequence ID" value="PIZ36507.1"/>
    <property type="molecule type" value="Genomic_DNA"/>
</dbReference>
<dbReference type="AlphaFoldDB" id="A0A2M7T6M2"/>
<evidence type="ECO:0000313" key="2">
    <source>
        <dbReference type="Proteomes" id="UP000230956"/>
    </source>
</evidence>
<name>A0A2M7T6M2_9ACTN</name>
<organism evidence="1 2">
    <name type="scientific">Candidatus Aquicultor secundus</name>
    <dbReference type="NCBI Taxonomy" id="1973895"/>
    <lineage>
        <taxon>Bacteria</taxon>
        <taxon>Bacillati</taxon>
        <taxon>Actinomycetota</taxon>
        <taxon>Candidatus Aquicultoria</taxon>
        <taxon>Candidatus Aquicultorales</taxon>
        <taxon>Candidatus Aquicultoraceae</taxon>
        <taxon>Candidatus Aquicultor</taxon>
    </lineage>
</organism>
<evidence type="ECO:0000313" key="1">
    <source>
        <dbReference type="EMBL" id="PIZ36507.1"/>
    </source>
</evidence>
<sequence>MQKYGFVFTFQLANNFFLEFPDAEIRIPQPDGKYLFISILGRNPNTNRQELRLNGKSFNTAEEAYGYAKNVTIALILCCARLHAGIDLVANMPPFKSYNKEENAKDAYRINISEIEDKQDLERIHAAGCEEGIIQRVFESGHIVVYESGIPTFYTPGWHVRPIHGSANDKKFGIELNHAFSMNASISDKEALAFDLYFTSHFEDSTQARFLILTTAIESILEQKEAPRKTIQFIEQLKDLSDKSDLGLEQIASLKNGLGRLKRESIKQTGRRLASERLKDQRYDEKSASNFFAYCYDIRSQLVHNGKADDRNDLGRLVYELDRFVSDLLLSGIEPKYRSISTETREFEASSGDDQL</sequence>
<accession>A0A2M7T6M2</accession>
<proteinExistence type="predicted"/>
<reference evidence="2" key="1">
    <citation type="submission" date="2017-09" db="EMBL/GenBank/DDBJ databases">
        <title>Depth-based differentiation of microbial function through sediment-hosted aquifers and enrichment of novel symbionts in the deep terrestrial subsurface.</title>
        <authorList>
            <person name="Probst A.J."/>
            <person name="Ladd B."/>
            <person name="Jarett J.K."/>
            <person name="Geller-Mcgrath D.E."/>
            <person name="Sieber C.M.K."/>
            <person name="Emerson J.B."/>
            <person name="Anantharaman K."/>
            <person name="Thomas B.C."/>
            <person name="Malmstrom R."/>
            <person name="Stieglmeier M."/>
            <person name="Klingl A."/>
            <person name="Woyke T."/>
            <person name="Ryan C.M."/>
            <person name="Banfield J.F."/>
        </authorList>
    </citation>
    <scope>NUCLEOTIDE SEQUENCE [LARGE SCALE GENOMIC DNA]</scope>
</reference>
<protein>
    <submittedName>
        <fullName evidence="1">Uncharacterized protein</fullName>
    </submittedName>
</protein>
<comment type="caution">
    <text evidence="1">The sequence shown here is derived from an EMBL/GenBank/DDBJ whole genome shotgun (WGS) entry which is preliminary data.</text>
</comment>
<dbReference type="Proteomes" id="UP000230956">
    <property type="component" value="Unassembled WGS sequence"/>
</dbReference>